<name>A0A6B1F645_9SYNE</name>
<gene>
    <name evidence="1" type="ORF">F4162_02145</name>
</gene>
<dbReference type="AlphaFoldDB" id="A0A6B1F645"/>
<sequence>MTEATGGSKLGLLACEEGCDLIEDRLRATLRTTIEAVFDEELDAFLGRVKYGRRQSEVKGYRH</sequence>
<organism evidence="1">
    <name type="scientific">Synechococcus sp. SB0676_bin_10</name>
    <dbReference type="NCBI Taxonomy" id="2604869"/>
    <lineage>
        <taxon>Bacteria</taxon>
        <taxon>Bacillati</taxon>
        <taxon>Cyanobacteriota</taxon>
        <taxon>Cyanophyceae</taxon>
        <taxon>Synechococcales</taxon>
        <taxon>Synechococcaceae</taxon>
        <taxon>Synechococcus</taxon>
    </lineage>
</organism>
<proteinExistence type="predicted"/>
<dbReference type="EMBL" id="VYDO01000079">
    <property type="protein sequence ID" value="MYG37818.1"/>
    <property type="molecule type" value="Genomic_DNA"/>
</dbReference>
<reference evidence="1" key="1">
    <citation type="submission" date="2019-09" db="EMBL/GenBank/DDBJ databases">
        <title>Characterisation of the sponge microbiome using genome-centric metagenomics.</title>
        <authorList>
            <person name="Engelberts J.P."/>
            <person name="Robbins S.J."/>
            <person name="De Goeij J.M."/>
            <person name="Aranda M."/>
            <person name="Bell S.C."/>
            <person name="Webster N.S."/>
        </authorList>
    </citation>
    <scope>NUCLEOTIDE SEQUENCE</scope>
    <source>
        <strain evidence="1">SB0676_bin_10</strain>
    </source>
</reference>
<comment type="caution">
    <text evidence="1">The sequence shown here is derived from an EMBL/GenBank/DDBJ whole genome shotgun (WGS) entry which is preliminary data.</text>
</comment>
<evidence type="ECO:0000313" key="1">
    <source>
        <dbReference type="EMBL" id="MYG37818.1"/>
    </source>
</evidence>
<accession>A0A6B1F645</accession>
<protein>
    <submittedName>
        <fullName evidence="1">Uncharacterized protein</fullName>
    </submittedName>
</protein>